<reference evidence="3" key="1">
    <citation type="journal article" date="2012" name="BMC Genomics">
        <title>Genome sequence of the necrotrophic fungus Penicillium digitatum, the main postharvest pathogen of citrus.</title>
        <authorList>
            <person name="Marcet-Houben M."/>
            <person name="Ballester A.-R."/>
            <person name="de la Fuente B."/>
            <person name="Harries E."/>
            <person name="Marcos J.F."/>
            <person name="Gonzalez-Candelas L."/>
            <person name="Gabaldon T."/>
        </authorList>
    </citation>
    <scope>NUCLEOTIDE SEQUENCE [LARGE SCALE GENOMIC DNA]</scope>
    <source>
        <strain evidence="3">Pd1 / CECT 20795</strain>
    </source>
</reference>
<sequence>MRLSMLSVFSLVGAGMVSAFPQEPNLSVKRSDASTCVGPLLCCGTLTTPLDPPC</sequence>
<proteinExistence type="predicted"/>
<evidence type="ECO:0000313" key="3">
    <source>
        <dbReference type="Proteomes" id="UP000009886"/>
    </source>
</evidence>
<name>K9GLS0_PEND1</name>
<dbReference type="OrthoDB" id="4225815at2759"/>
<dbReference type="RefSeq" id="XP_014539050.2">
    <property type="nucleotide sequence ID" value="XM_014683564.2"/>
</dbReference>
<protein>
    <recommendedName>
        <fullName evidence="4">Hydrophobin</fullName>
    </recommendedName>
</protein>
<gene>
    <name evidence="2" type="ORF">PDIP_03010</name>
</gene>
<dbReference type="EMBL" id="AKCU01000024">
    <property type="protein sequence ID" value="EKV21824.1"/>
    <property type="molecule type" value="Genomic_DNA"/>
</dbReference>
<feature type="signal peptide" evidence="1">
    <location>
        <begin position="1"/>
        <end position="19"/>
    </location>
</feature>
<dbReference type="KEGG" id="pdp:PDIP_03010"/>
<feature type="chain" id="PRO_5003929263" description="Hydrophobin" evidence="1">
    <location>
        <begin position="20"/>
        <end position="54"/>
    </location>
</feature>
<evidence type="ECO:0008006" key="4">
    <source>
        <dbReference type="Google" id="ProtNLM"/>
    </source>
</evidence>
<evidence type="ECO:0000313" key="2">
    <source>
        <dbReference type="EMBL" id="EKV21824.1"/>
    </source>
</evidence>
<keyword evidence="1" id="KW-0732">Signal</keyword>
<organism evidence="2 3">
    <name type="scientific">Penicillium digitatum (strain Pd1 / CECT 20795)</name>
    <name type="common">Green mold</name>
    <dbReference type="NCBI Taxonomy" id="1170230"/>
    <lineage>
        <taxon>Eukaryota</taxon>
        <taxon>Fungi</taxon>
        <taxon>Dikarya</taxon>
        <taxon>Ascomycota</taxon>
        <taxon>Pezizomycotina</taxon>
        <taxon>Eurotiomycetes</taxon>
        <taxon>Eurotiomycetidae</taxon>
        <taxon>Eurotiales</taxon>
        <taxon>Aspergillaceae</taxon>
        <taxon>Penicillium</taxon>
    </lineage>
</organism>
<dbReference type="HOGENOM" id="CLU_3051044_0_0_1"/>
<dbReference type="Proteomes" id="UP000009886">
    <property type="component" value="Unassembled WGS sequence"/>
</dbReference>
<comment type="caution">
    <text evidence="2">The sequence shown here is derived from an EMBL/GenBank/DDBJ whole genome shotgun (WGS) entry which is preliminary data.</text>
</comment>
<evidence type="ECO:0000256" key="1">
    <source>
        <dbReference type="SAM" id="SignalP"/>
    </source>
</evidence>
<dbReference type="GeneID" id="26228624"/>
<dbReference type="VEuPathDB" id="FungiDB:PDIP_03010"/>
<dbReference type="AlphaFoldDB" id="K9GLS0"/>
<accession>K9GLS0</accession>